<proteinExistence type="predicted"/>
<dbReference type="RefSeq" id="WP_186753020.1">
    <property type="nucleotide sequence ID" value="NZ_CP077084.1"/>
</dbReference>
<dbReference type="Proteomes" id="UP000615613">
    <property type="component" value="Chromosome"/>
</dbReference>
<organism evidence="1">
    <name type="scientific">Pseudomonas tritici</name>
    <dbReference type="NCBI Taxonomy" id="2745518"/>
    <lineage>
        <taxon>Bacteria</taxon>
        <taxon>Pseudomonadati</taxon>
        <taxon>Pseudomonadota</taxon>
        <taxon>Gammaproteobacteria</taxon>
        <taxon>Pseudomonadales</taxon>
        <taxon>Pseudomonadaceae</taxon>
        <taxon>Pseudomonas</taxon>
    </lineage>
</organism>
<dbReference type="EMBL" id="JABWQF010000010">
    <property type="protein sequence ID" value="MBC3293536.1"/>
    <property type="molecule type" value="Genomic_DNA"/>
</dbReference>
<sequence length="121" mass="13442">MPAPVVIPGGSNHLKLTFGYPDPALRDTDRPKEFVVVNSLRLIFGVAVARELIIASFFGLQEELAVHSDVGYASKFDIQSINLFDDPPIQDSEVISIPEEAAFFLDKAFVQDFPSERFVLM</sequence>
<accession>A0A8I0CWM9</accession>
<reference evidence="1" key="1">
    <citation type="journal article" date="2020" name="Microorganisms">
        <title>Reliable Identification of Environmental Pseudomonas Isolates Using the rpoD Gene.</title>
        <authorList>
            <consortium name="The Broad Institute Genome Sequencing Platform"/>
            <person name="Girard L."/>
            <person name="Lood C."/>
            <person name="Rokni-Zadeh H."/>
            <person name="van Noort V."/>
            <person name="Lavigne R."/>
            <person name="De Mot R."/>
        </authorList>
    </citation>
    <scope>NUCLEOTIDE SEQUENCE [LARGE SCALE GENOMIC DNA]</scope>
    <source>
        <strain evidence="1">SWRI145</strain>
    </source>
</reference>
<keyword evidence="3" id="KW-1185">Reference proteome</keyword>
<evidence type="ECO:0000313" key="1">
    <source>
        <dbReference type="EMBL" id="MBC3293536.1"/>
    </source>
</evidence>
<protein>
    <submittedName>
        <fullName evidence="1">Uncharacterized protein</fullName>
    </submittedName>
</protein>
<reference evidence="2" key="2">
    <citation type="submission" date="2021-06" db="EMBL/GenBank/DDBJ databases">
        <title>Updating the genus Pseudomonas: Description of 43 new species and partition of the Pseudomonas putida group.</title>
        <authorList>
            <person name="Girard L."/>
            <person name="Lood C."/>
            <person name="Vandamme P."/>
            <person name="Rokni-Zadeh H."/>
            <person name="van Noort V."/>
            <person name="Hofte M."/>
            <person name="Lavigne R."/>
            <person name="De Mot R."/>
        </authorList>
    </citation>
    <scope>NUCLEOTIDE SEQUENCE</scope>
    <source>
        <strain evidence="2">SWRI145</strain>
    </source>
</reference>
<evidence type="ECO:0000313" key="2">
    <source>
        <dbReference type="EMBL" id="QXH85585.1"/>
    </source>
</evidence>
<dbReference type="KEGG" id="ptrt:HU722_0008945"/>
<dbReference type="AlphaFoldDB" id="A0A8I0CWM9"/>
<gene>
    <name evidence="2" type="ORF">HU722_0008945</name>
    <name evidence="1" type="ORF">HU722_18595</name>
</gene>
<evidence type="ECO:0000313" key="3">
    <source>
        <dbReference type="Proteomes" id="UP000615613"/>
    </source>
</evidence>
<dbReference type="EMBL" id="CP077084">
    <property type="protein sequence ID" value="QXH85585.1"/>
    <property type="molecule type" value="Genomic_DNA"/>
</dbReference>
<name>A0A8I0CWM9_9PSED</name>